<accession>A0AB34K670</accession>
<feature type="region of interest" description="Disordered" evidence="1">
    <location>
        <begin position="17"/>
        <end position="40"/>
    </location>
</feature>
<organism evidence="2 3">
    <name type="scientific">Prymnesium parvum</name>
    <name type="common">Toxic golden alga</name>
    <dbReference type="NCBI Taxonomy" id="97485"/>
    <lineage>
        <taxon>Eukaryota</taxon>
        <taxon>Haptista</taxon>
        <taxon>Haptophyta</taxon>
        <taxon>Prymnesiophyceae</taxon>
        <taxon>Prymnesiales</taxon>
        <taxon>Prymnesiaceae</taxon>
        <taxon>Prymnesium</taxon>
    </lineage>
</organism>
<sequence>MEAAYTPHQVTLASPATVEARGGKRRVAPEGETPSAKEKRIEQQAYALGVQFMIFRLRGDNGWKSCEGVTPGHIADSMHHRYQRLVGFKQVNQEAMYRCGCSCDASVSRLTNRSSGRTRPRATRVSTVPF</sequence>
<gene>
    <name evidence="2" type="ORF">AB1Y20_010037</name>
</gene>
<reference evidence="2 3" key="1">
    <citation type="journal article" date="2024" name="Science">
        <title>Giant polyketide synthase enzymes in the biosynthesis of giant marine polyether toxins.</title>
        <authorList>
            <person name="Fallon T.R."/>
            <person name="Shende V.V."/>
            <person name="Wierzbicki I.H."/>
            <person name="Pendleton A.L."/>
            <person name="Watervoot N.F."/>
            <person name="Auber R.P."/>
            <person name="Gonzalez D.J."/>
            <person name="Wisecaver J.H."/>
            <person name="Moore B.S."/>
        </authorList>
    </citation>
    <scope>NUCLEOTIDE SEQUENCE [LARGE SCALE GENOMIC DNA]</scope>
    <source>
        <strain evidence="2 3">12B1</strain>
    </source>
</reference>
<protein>
    <submittedName>
        <fullName evidence="2">Uncharacterized protein</fullName>
    </submittedName>
</protein>
<keyword evidence="3" id="KW-1185">Reference proteome</keyword>
<evidence type="ECO:0000313" key="3">
    <source>
        <dbReference type="Proteomes" id="UP001515480"/>
    </source>
</evidence>
<evidence type="ECO:0000256" key="1">
    <source>
        <dbReference type="SAM" id="MobiDB-lite"/>
    </source>
</evidence>
<dbReference type="EMBL" id="JBGBPQ010000002">
    <property type="protein sequence ID" value="KAL1528703.1"/>
    <property type="molecule type" value="Genomic_DNA"/>
</dbReference>
<proteinExistence type="predicted"/>
<dbReference type="AlphaFoldDB" id="A0AB34K670"/>
<comment type="caution">
    <text evidence="2">The sequence shown here is derived from an EMBL/GenBank/DDBJ whole genome shotgun (WGS) entry which is preliminary data.</text>
</comment>
<dbReference type="Proteomes" id="UP001515480">
    <property type="component" value="Unassembled WGS sequence"/>
</dbReference>
<evidence type="ECO:0000313" key="2">
    <source>
        <dbReference type="EMBL" id="KAL1528703.1"/>
    </source>
</evidence>
<name>A0AB34K670_PRYPA</name>